<gene>
    <name evidence="2" type="primary">trbC</name>
    <name evidence="2" type="ORF">ABDJ40_22890</name>
</gene>
<dbReference type="InterPro" id="IPR019106">
    <property type="entry name" value="T4SS_TrbC"/>
</dbReference>
<feature type="compositionally biased region" description="Basic and acidic residues" evidence="1">
    <location>
        <begin position="8"/>
        <end position="22"/>
    </location>
</feature>
<dbReference type="Pfam" id="PF09673">
    <property type="entry name" value="TrbC_Ftype"/>
    <property type="match status" value="1"/>
</dbReference>
<evidence type="ECO:0000313" key="3">
    <source>
        <dbReference type="Proteomes" id="UP001462640"/>
    </source>
</evidence>
<organism evidence="2 3">
    <name type="scientific">Roseateles flavus</name>
    <dbReference type="NCBI Taxonomy" id="3149041"/>
    <lineage>
        <taxon>Bacteria</taxon>
        <taxon>Pseudomonadati</taxon>
        <taxon>Pseudomonadota</taxon>
        <taxon>Betaproteobacteria</taxon>
        <taxon>Burkholderiales</taxon>
        <taxon>Sphaerotilaceae</taxon>
        <taxon>Roseateles</taxon>
    </lineage>
</organism>
<dbReference type="InterPro" id="IPR014113">
    <property type="entry name" value="T4SS_TrbC_subgr"/>
</dbReference>
<proteinExistence type="predicted"/>
<keyword evidence="3" id="KW-1185">Reference proteome</keyword>
<protein>
    <submittedName>
        <fullName evidence="2">Type-F conjugative transfer system pilin assembly protein TrbC</fullName>
    </submittedName>
</protein>
<feature type="region of interest" description="Disordered" evidence="1">
    <location>
        <begin position="1"/>
        <end position="22"/>
    </location>
</feature>
<comment type="caution">
    <text evidence="2">The sequence shown here is derived from an EMBL/GenBank/DDBJ whole genome shotgun (WGS) entry which is preliminary data.</text>
</comment>
<reference evidence="2 3" key="1">
    <citation type="submission" date="2024-05" db="EMBL/GenBank/DDBJ databases">
        <title>Roseateles sp. 2.12 16S ribosomal RNA gene Genome sequencing and assembly.</title>
        <authorList>
            <person name="Woo H."/>
        </authorList>
    </citation>
    <scope>NUCLEOTIDE SEQUENCE [LARGE SCALE GENOMIC DNA]</scope>
    <source>
        <strain evidence="2 3">2.12</strain>
    </source>
</reference>
<name>A0ABV0GKM6_9BURK</name>
<dbReference type="Proteomes" id="UP001462640">
    <property type="component" value="Unassembled WGS sequence"/>
</dbReference>
<sequence length="219" mass="23533">MVTITEEDLAKARRDTPTIAEEDVRRIQRQHLHQPRFVPQPAPEPNTSPRIDALPKPLTPALPDLSAIARGYAAAAAPDGLSMGPSLLIFISLGMPPATLARLTQQAAQAQATMVLRGLSGHSLRETVVQVQKLIGAQQVAVQIDPQAFDRYAIQRVPAFVLARQGGRPATCASGSCPPPTDFASASGDVSLDYALEHLRRVSPGLEREAGIFLARLKR</sequence>
<evidence type="ECO:0000256" key="1">
    <source>
        <dbReference type="SAM" id="MobiDB-lite"/>
    </source>
</evidence>
<dbReference type="EMBL" id="JBDPZC010000016">
    <property type="protein sequence ID" value="MEO3715630.1"/>
    <property type="molecule type" value="Genomic_DNA"/>
</dbReference>
<dbReference type="NCBIfam" id="TIGR02742">
    <property type="entry name" value="TrbC_Ftype"/>
    <property type="match status" value="1"/>
</dbReference>
<evidence type="ECO:0000313" key="2">
    <source>
        <dbReference type="EMBL" id="MEO3715630.1"/>
    </source>
</evidence>
<dbReference type="RefSeq" id="WP_347613195.1">
    <property type="nucleotide sequence ID" value="NZ_JBDPZC010000016.1"/>
</dbReference>
<accession>A0ABV0GKM6</accession>